<gene>
    <name evidence="2" type="ORF">PG991_004362</name>
</gene>
<dbReference type="EMBL" id="JAQQWI010000007">
    <property type="protein sequence ID" value="KAK8027306.1"/>
    <property type="molecule type" value="Genomic_DNA"/>
</dbReference>
<dbReference type="CDD" id="cd08586">
    <property type="entry name" value="PI-PLCc_BcPLC_like"/>
    <property type="match status" value="1"/>
</dbReference>
<dbReference type="SMART" id="SM00148">
    <property type="entry name" value="PLCXc"/>
    <property type="match status" value="1"/>
</dbReference>
<dbReference type="Pfam" id="PF00388">
    <property type="entry name" value="PI-PLC-X"/>
    <property type="match status" value="1"/>
</dbReference>
<sequence length="506" mass="55627">MPASASKSTGISRFGEKLLSFLCPDQYGTVGDTSDTSSIVMADLTIRNLTATALELKLVERLDAKPTSGGEHKIKDKLTGCFKGASVAQHARAKGESRDRRELSLPLGRFETHATDVQAPEPGHEVVRMTLEFDGHRYQVDVPGESGRSLVMKKLDDGPHEYTVVYVTNGACVSIYSSTHLSSWMKELRDDWPLTALSIPGTHNSPTSHVALPSVRCQAVGIREQLDNGVRFFDIRVQVNSDPDKSDLILVHSAFPVSLTGNKYFHDLLDDVYSFLDANPSETLIMSIKREGTGKGTDQQLSKHLHQRYAAPDNAQWFTEPRIPRLGEARGRVVLFRRHANDASLDAEHGGRGYGLDCSAWPDNCEDEPTGGPGIARVQDFYEMDQSHNIAKKIELARAHLERAAERVCPADLAPGDEYKPFFVNFLSASNFFNANCWPEKIAAKLNPATIEYMALRHGEAGKGPNGLAVGDGCTGIVVTDWVGLGGDWDLIRCIVGWNARLQLKE</sequence>
<evidence type="ECO:0000259" key="1">
    <source>
        <dbReference type="SMART" id="SM00148"/>
    </source>
</evidence>
<dbReference type="SUPFAM" id="SSF51695">
    <property type="entry name" value="PLC-like phosphodiesterases"/>
    <property type="match status" value="1"/>
</dbReference>
<dbReference type="Proteomes" id="UP001396898">
    <property type="component" value="Unassembled WGS sequence"/>
</dbReference>
<dbReference type="Gene3D" id="3.20.20.190">
    <property type="entry name" value="Phosphatidylinositol (PI) phosphodiesterase"/>
    <property type="match status" value="1"/>
</dbReference>
<dbReference type="InterPro" id="IPR000909">
    <property type="entry name" value="PLipase_C_PInositol-sp_X_dom"/>
</dbReference>
<dbReference type="PANTHER" id="PTHR13593:SF113">
    <property type="entry name" value="SI:DKEY-266F7.9"/>
    <property type="match status" value="1"/>
</dbReference>
<proteinExistence type="predicted"/>
<dbReference type="PANTHER" id="PTHR13593">
    <property type="match status" value="1"/>
</dbReference>
<evidence type="ECO:0000313" key="3">
    <source>
        <dbReference type="Proteomes" id="UP001396898"/>
    </source>
</evidence>
<dbReference type="InterPro" id="IPR017946">
    <property type="entry name" value="PLC-like_Pdiesterase_TIM-brl"/>
</dbReference>
<organism evidence="2 3">
    <name type="scientific">Apiospora marii</name>
    <dbReference type="NCBI Taxonomy" id="335849"/>
    <lineage>
        <taxon>Eukaryota</taxon>
        <taxon>Fungi</taxon>
        <taxon>Dikarya</taxon>
        <taxon>Ascomycota</taxon>
        <taxon>Pezizomycotina</taxon>
        <taxon>Sordariomycetes</taxon>
        <taxon>Xylariomycetidae</taxon>
        <taxon>Amphisphaeriales</taxon>
        <taxon>Apiosporaceae</taxon>
        <taxon>Apiospora</taxon>
    </lineage>
</organism>
<keyword evidence="3" id="KW-1185">Reference proteome</keyword>
<evidence type="ECO:0000313" key="2">
    <source>
        <dbReference type="EMBL" id="KAK8027306.1"/>
    </source>
</evidence>
<dbReference type="PROSITE" id="PS50007">
    <property type="entry name" value="PIPLC_X_DOMAIN"/>
    <property type="match status" value="1"/>
</dbReference>
<protein>
    <submittedName>
        <fullName evidence="2">Phosphatidylinositol-specific phospholipase C</fullName>
    </submittedName>
</protein>
<comment type="caution">
    <text evidence="2">The sequence shown here is derived from an EMBL/GenBank/DDBJ whole genome shotgun (WGS) entry which is preliminary data.</text>
</comment>
<dbReference type="InterPro" id="IPR051057">
    <property type="entry name" value="PI-PLC_domain"/>
</dbReference>
<reference evidence="2 3" key="1">
    <citation type="submission" date="2023-01" db="EMBL/GenBank/DDBJ databases">
        <title>Analysis of 21 Apiospora genomes using comparative genomics revels a genus with tremendous synthesis potential of carbohydrate active enzymes and secondary metabolites.</title>
        <authorList>
            <person name="Sorensen T."/>
        </authorList>
    </citation>
    <scope>NUCLEOTIDE SEQUENCE [LARGE SCALE GENOMIC DNA]</scope>
    <source>
        <strain evidence="2 3">CBS 20057</strain>
    </source>
</reference>
<accession>A0ABR1S698</accession>
<name>A0ABR1S698_9PEZI</name>
<feature type="domain" description="Phosphatidylinositol-specific phospholipase C X" evidence="1">
    <location>
        <begin position="190"/>
        <end position="338"/>
    </location>
</feature>